<accession>A0AAV3YV45</accession>
<evidence type="ECO:0000313" key="3">
    <source>
        <dbReference type="Proteomes" id="UP000735302"/>
    </source>
</evidence>
<dbReference type="SUPFAM" id="SSF50494">
    <property type="entry name" value="Trypsin-like serine proteases"/>
    <property type="match status" value="1"/>
</dbReference>
<feature type="compositionally biased region" description="Basic and acidic residues" evidence="1">
    <location>
        <begin position="279"/>
        <end position="300"/>
    </location>
</feature>
<protein>
    <submittedName>
        <fullName evidence="2">Uncharacterized protein</fullName>
    </submittedName>
</protein>
<gene>
    <name evidence="2" type="ORF">PoB_001285700</name>
</gene>
<evidence type="ECO:0000313" key="2">
    <source>
        <dbReference type="EMBL" id="GFN86351.1"/>
    </source>
</evidence>
<dbReference type="EMBL" id="BLXT01001517">
    <property type="protein sequence ID" value="GFN86351.1"/>
    <property type="molecule type" value="Genomic_DNA"/>
</dbReference>
<feature type="compositionally biased region" description="Basic and acidic residues" evidence="1">
    <location>
        <begin position="217"/>
        <end position="235"/>
    </location>
</feature>
<name>A0AAV3YV45_9GAST</name>
<dbReference type="Proteomes" id="UP000735302">
    <property type="component" value="Unassembled WGS sequence"/>
</dbReference>
<organism evidence="2 3">
    <name type="scientific">Plakobranchus ocellatus</name>
    <dbReference type="NCBI Taxonomy" id="259542"/>
    <lineage>
        <taxon>Eukaryota</taxon>
        <taxon>Metazoa</taxon>
        <taxon>Spiralia</taxon>
        <taxon>Lophotrochozoa</taxon>
        <taxon>Mollusca</taxon>
        <taxon>Gastropoda</taxon>
        <taxon>Heterobranchia</taxon>
        <taxon>Euthyneura</taxon>
        <taxon>Panpulmonata</taxon>
        <taxon>Sacoglossa</taxon>
        <taxon>Placobranchoidea</taxon>
        <taxon>Plakobranchidae</taxon>
        <taxon>Plakobranchus</taxon>
    </lineage>
</organism>
<feature type="region of interest" description="Disordered" evidence="1">
    <location>
        <begin position="207"/>
        <end position="318"/>
    </location>
</feature>
<evidence type="ECO:0000256" key="1">
    <source>
        <dbReference type="SAM" id="MobiDB-lite"/>
    </source>
</evidence>
<sequence length="506" mass="56285">MVISGFQALREAGAPVAGLEPATGGPLQISGRTRGDIKVRFRCEQDLVPGVKAVNMARPERIPDDISKLTTPIPLSEEVLQMAKEARNDQGIHETEVSFCGEAGLHESLHSCEKNPGHSNFLPITELTFEGLPKCLQYKDVAEFIVKKAAETVRLTCSYTSPARPDNYCFSKYRGKDGLTRYGSGRVWSVHADKVRCDIPCPFKDCTEGQPGSSETNESRTDCKMEQGNREKQSTHTEQQNFIHDKRPLSNNGDRIPVEKKGAESCDSSSEAEASGMDAKSKENEANNLVDRKDGKKNEEECSANVEEGNVDLDPQPPDNTHFVSGYFRIHTAKHVVFDDAEACRTTVEFFYDDHRDVRNVIRARGLRVARSDIAGDYCVMDCVSHDPNLGFILDRVRREWSQMWLQVKDKIYGHDVSVVVSHPHGCSKQFSTGQCLNRNWGETPEGQGWYRYSYDAPTCPGSSGAPVWVPGRDGLFSGYAPHSGAYGANVACSAVWFFWDLKKDK</sequence>
<keyword evidence="3" id="KW-1185">Reference proteome</keyword>
<feature type="compositionally biased region" description="Low complexity" evidence="1">
    <location>
        <begin position="265"/>
        <end position="275"/>
    </location>
</feature>
<dbReference type="AlphaFoldDB" id="A0AAV3YV45"/>
<reference evidence="2 3" key="1">
    <citation type="journal article" date="2021" name="Elife">
        <title>Chloroplast acquisition without the gene transfer in kleptoplastic sea slugs, Plakobranchus ocellatus.</title>
        <authorList>
            <person name="Maeda T."/>
            <person name="Takahashi S."/>
            <person name="Yoshida T."/>
            <person name="Shimamura S."/>
            <person name="Takaki Y."/>
            <person name="Nagai Y."/>
            <person name="Toyoda A."/>
            <person name="Suzuki Y."/>
            <person name="Arimoto A."/>
            <person name="Ishii H."/>
            <person name="Satoh N."/>
            <person name="Nishiyama T."/>
            <person name="Hasebe M."/>
            <person name="Maruyama T."/>
            <person name="Minagawa J."/>
            <person name="Obokata J."/>
            <person name="Shigenobu S."/>
        </authorList>
    </citation>
    <scope>NUCLEOTIDE SEQUENCE [LARGE SCALE GENOMIC DNA]</scope>
</reference>
<dbReference type="InterPro" id="IPR009003">
    <property type="entry name" value="Peptidase_S1_PA"/>
</dbReference>
<comment type="caution">
    <text evidence="2">The sequence shown here is derived from an EMBL/GenBank/DDBJ whole genome shotgun (WGS) entry which is preliminary data.</text>
</comment>
<proteinExistence type="predicted"/>